<feature type="transmembrane region" description="Helical" evidence="1">
    <location>
        <begin position="114"/>
        <end position="134"/>
    </location>
</feature>
<evidence type="ECO:0000313" key="4">
    <source>
        <dbReference type="Proteomes" id="UP000652013"/>
    </source>
</evidence>
<dbReference type="PANTHER" id="PTHR46663:SF2">
    <property type="entry name" value="GGDEF DOMAIN-CONTAINING PROTEIN"/>
    <property type="match status" value="1"/>
</dbReference>
<accession>A0A8J3Y4F9</accession>
<dbReference type="InterPro" id="IPR029787">
    <property type="entry name" value="Nucleotide_cyclase"/>
</dbReference>
<dbReference type="AlphaFoldDB" id="A0A8J3Y4F9"/>
<evidence type="ECO:0000259" key="2">
    <source>
        <dbReference type="PROSITE" id="PS50887"/>
    </source>
</evidence>
<keyword evidence="1" id="KW-0472">Membrane</keyword>
<feature type="transmembrane region" description="Helical" evidence="1">
    <location>
        <begin position="304"/>
        <end position="322"/>
    </location>
</feature>
<feature type="domain" description="GGDEF" evidence="2">
    <location>
        <begin position="373"/>
        <end position="497"/>
    </location>
</feature>
<name>A0A8J3Y4F9_9ACTN</name>
<dbReference type="CDD" id="cd01949">
    <property type="entry name" value="GGDEF"/>
    <property type="match status" value="1"/>
</dbReference>
<evidence type="ECO:0000313" key="3">
    <source>
        <dbReference type="EMBL" id="GIJ01312.1"/>
    </source>
</evidence>
<keyword evidence="1" id="KW-0812">Transmembrane</keyword>
<dbReference type="NCBIfam" id="TIGR00254">
    <property type="entry name" value="GGDEF"/>
    <property type="match status" value="1"/>
</dbReference>
<proteinExistence type="predicted"/>
<gene>
    <name evidence="3" type="ORF">Sya03_06640</name>
</gene>
<dbReference type="SMART" id="SM00267">
    <property type="entry name" value="GGDEF"/>
    <property type="match status" value="1"/>
</dbReference>
<dbReference type="EMBL" id="BOOY01000003">
    <property type="protein sequence ID" value="GIJ01312.1"/>
    <property type="molecule type" value="Genomic_DNA"/>
</dbReference>
<dbReference type="PANTHER" id="PTHR46663">
    <property type="entry name" value="DIGUANYLATE CYCLASE DGCT-RELATED"/>
    <property type="match status" value="1"/>
</dbReference>
<dbReference type="InterPro" id="IPR000160">
    <property type="entry name" value="GGDEF_dom"/>
</dbReference>
<keyword evidence="1" id="KW-1133">Transmembrane helix</keyword>
<feature type="transmembrane region" description="Helical" evidence="1">
    <location>
        <begin position="171"/>
        <end position="197"/>
    </location>
</feature>
<dbReference type="InterPro" id="IPR052163">
    <property type="entry name" value="DGC-Regulatory_Protein"/>
</dbReference>
<dbReference type="InterPro" id="IPR043128">
    <property type="entry name" value="Rev_trsase/Diguanyl_cyclase"/>
</dbReference>
<dbReference type="Proteomes" id="UP000652013">
    <property type="component" value="Unassembled WGS sequence"/>
</dbReference>
<sequence>MGPGMTRPRATRPDGVLAVLAVTGLLYLALAAAGVDGTARVAAPWAAMTVAHALAVAPALRVARTRSAPRAVRRLWGAVAFTAATFLAGDLYQVTVIAAEPRSEAAVWGADPVLYLSSAGTLVLVVVMLSTPLGLGRGRGRGRFRLDIATIMVATATVSVHGTALPDAAGAVAWTVSLVDSVVLGTGTLLLAVYATVKLTFSPAPPFAPLAGRLAGTAAALETVLQILPDSWYLGPHAAWVQAGHVAANLALAAAARVQWRCTAAGPAAAAGSRGRAYSVLPYAAIGVTYALLVWTLADTGLTGEAWIVVGGAIVSTALVVVRQVAAFRHIAELLAERDALAAQLRHQAFHDSLTGLANRALFLERLAAALPAAPAVLLIDLDDFKPVNDRYGHAAGDRLLVEVARRLTAAVRAGDTVARLGGDEFAVIVAGDGAGAVPARVAAALAEPFAVGDTGASIGVAHARPGQSADAVLHEADLAMYAAKARGKGTLVEYAA</sequence>
<comment type="caution">
    <text evidence="3">The sequence shown here is derived from an EMBL/GenBank/DDBJ whole genome shotgun (WGS) entry which is preliminary data.</text>
</comment>
<feature type="transmembrane region" description="Helical" evidence="1">
    <location>
        <begin position="41"/>
        <end position="63"/>
    </location>
</feature>
<protein>
    <recommendedName>
        <fullName evidence="2">GGDEF domain-containing protein</fullName>
    </recommendedName>
</protein>
<dbReference type="PROSITE" id="PS50887">
    <property type="entry name" value="GGDEF"/>
    <property type="match status" value="1"/>
</dbReference>
<keyword evidence="4" id="KW-1185">Reference proteome</keyword>
<reference evidence="3" key="1">
    <citation type="submission" date="2021-01" db="EMBL/GenBank/DDBJ databases">
        <title>Whole genome shotgun sequence of Spirilliplanes yamanashiensis NBRC 15828.</title>
        <authorList>
            <person name="Komaki H."/>
            <person name="Tamura T."/>
        </authorList>
    </citation>
    <scope>NUCLEOTIDE SEQUENCE</scope>
    <source>
        <strain evidence="3">NBRC 15828</strain>
    </source>
</reference>
<feature type="transmembrane region" description="Helical" evidence="1">
    <location>
        <begin position="280"/>
        <end position="298"/>
    </location>
</feature>
<evidence type="ECO:0000256" key="1">
    <source>
        <dbReference type="SAM" id="Phobius"/>
    </source>
</evidence>
<dbReference type="Gene3D" id="3.30.70.270">
    <property type="match status" value="1"/>
</dbReference>
<dbReference type="SUPFAM" id="SSF55073">
    <property type="entry name" value="Nucleotide cyclase"/>
    <property type="match status" value="1"/>
</dbReference>
<feature type="transmembrane region" description="Helical" evidence="1">
    <location>
        <begin position="75"/>
        <end position="94"/>
    </location>
</feature>
<organism evidence="3 4">
    <name type="scientific">Spirilliplanes yamanashiensis</name>
    <dbReference type="NCBI Taxonomy" id="42233"/>
    <lineage>
        <taxon>Bacteria</taxon>
        <taxon>Bacillati</taxon>
        <taxon>Actinomycetota</taxon>
        <taxon>Actinomycetes</taxon>
        <taxon>Micromonosporales</taxon>
        <taxon>Micromonosporaceae</taxon>
        <taxon>Spirilliplanes</taxon>
    </lineage>
</organism>
<feature type="transmembrane region" description="Helical" evidence="1">
    <location>
        <begin position="146"/>
        <end position="165"/>
    </location>
</feature>
<dbReference type="Pfam" id="PF00990">
    <property type="entry name" value="GGDEF"/>
    <property type="match status" value="1"/>
</dbReference>